<comment type="caution">
    <text evidence="1">The sequence shown here is derived from an EMBL/GenBank/DDBJ whole genome shotgun (WGS) entry which is preliminary data.</text>
</comment>
<sequence length="72" mass="8367">MESCLYKMKDRMDKQDTRIQGAEDRICNLDDGANKMEKHLVRMENRLCMVVAKNVDLEARGRQNNIRILGIA</sequence>
<evidence type="ECO:0000313" key="2">
    <source>
        <dbReference type="Proteomes" id="UP001066276"/>
    </source>
</evidence>
<organism evidence="1 2">
    <name type="scientific">Pleurodeles waltl</name>
    <name type="common">Iberian ribbed newt</name>
    <dbReference type="NCBI Taxonomy" id="8319"/>
    <lineage>
        <taxon>Eukaryota</taxon>
        <taxon>Metazoa</taxon>
        <taxon>Chordata</taxon>
        <taxon>Craniata</taxon>
        <taxon>Vertebrata</taxon>
        <taxon>Euteleostomi</taxon>
        <taxon>Amphibia</taxon>
        <taxon>Batrachia</taxon>
        <taxon>Caudata</taxon>
        <taxon>Salamandroidea</taxon>
        <taxon>Salamandridae</taxon>
        <taxon>Pleurodelinae</taxon>
        <taxon>Pleurodeles</taxon>
    </lineage>
</organism>
<dbReference type="Proteomes" id="UP001066276">
    <property type="component" value="Chromosome 5"/>
</dbReference>
<reference evidence="1" key="1">
    <citation type="journal article" date="2022" name="bioRxiv">
        <title>Sequencing and chromosome-scale assembly of the giantPleurodeles waltlgenome.</title>
        <authorList>
            <person name="Brown T."/>
            <person name="Elewa A."/>
            <person name="Iarovenko S."/>
            <person name="Subramanian E."/>
            <person name="Araus A.J."/>
            <person name="Petzold A."/>
            <person name="Susuki M."/>
            <person name="Suzuki K.-i.T."/>
            <person name="Hayashi T."/>
            <person name="Toyoda A."/>
            <person name="Oliveira C."/>
            <person name="Osipova E."/>
            <person name="Leigh N.D."/>
            <person name="Simon A."/>
            <person name="Yun M.H."/>
        </authorList>
    </citation>
    <scope>NUCLEOTIDE SEQUENCE</scope>
    <source>
        <strain evidence="1">20211129_DDA</strain>
        <tissue evidence="1">Liver</tissue>
    </source>
</reference>
<evidence type="ECO:0000313" key="1">
    <source>
        <dbReference type="EMBL" id="KAJ1154384.1"/>
    </source>
</evidence>
<name>A0AAV7RT71_PLEWA</name>
<dbReference type="EMBL" id="JANPWB010000009">
    <property type="protein sequence ID" value="KAJ1154384.1"/>
    <property type="molecule type" value="Genomic_DNA"/>
</dbReference>
<evidence type="ECO:0008006" key="3">
    <source>
        <dbReference type="Google" id="ProtNLM"/>
    </source>
</evidence>
<protein>
    <recommendedName>
        <fullName evidence="3">t-SNARE coiled-coil homology domain-containing protein</fullName>
    </recommendedName>
</protein>
<accession>A0AAV7RT71</accession>
<gene>
    <name evidence="1" type="ORF">NDU88_007136</name>
</gene>
<proteinExistence type="predicted"/>
<keyword evidence="2" id="KW-1185">Reference proteome</keyword>
<dbReference type="AlphaFoldDB" id="A0AAV7RT71"/>